<keyword evidence="13" id="KW-0325">Glycoprotein</keyword>
<evidence type="ECO:0000259" key="15">
    <source>
        <dbReference type="Pfam" id="PF04389"/>
    </source>
</evidence>
<evidence type="ECO:0000256" key="6">
    <source>
        <dbReference type="ARBA" id="ARBA00022723"/>
    </source>
</evidence>
<dbReference type="InterPro" id="IPR007484">
    <property type="entry name" value="Peptidase_M28"/>
</dbReference>
<keyword evidence="4" id="KW-0645">Protease</keyword>
<dbReference type="FunFam" id="3.40.630.10:FF:000008">
    <property type="entry name" value="Endoplasmic reticulum metallopeptidase 1"/>
    <property type="match status" value="1"/>
</dbReference>
<evidence type="ECO:0000256" key="11">
    <source>
        <dbReference type="ARBA" id="ARBA00023049"/>
    </source>
</evidence>
<dbReference type="GO" id="GO:0046872">
    <property type="term" value="F:metal ion binding"/>
    <property type="evidence" value="ECO:0007669"/>
    <property type="project" value="UniProtKB-KW"/>
</dbReference>
<evidence type="ECO:0000256" key="5">
    <source>
        <dbReference type="ARBA" id="ARBA00022692"/>
    </source>
</evidence>
<keyword evidence="8" id="KW-0256">Endoplasmic reticulum</keyword>
<dbReference type="GO" id="GO:0005789">
    <property type="term" value="C:endoplasmic reticulum membrane"/>
    <property type="evidence" value="ECO:0007669"/>
    <property type="project" value="UniProtKB-SubCell"/>
</dbReference>
<evidence type="ECO:0000256" key="3">
    <source>
        <dbReference type="ARBA" id="ARBA00005634"/>
    </source>
</evidence>
<evidence type="ECO:0000256" key="9">
    <source>
        <dbReference type="ARBA" id="ARBA00022833"/>
    </source>
</evidence>
<comment type="subcellular location">
    <subcellularLocation>
        <location evidence="2">Endoplasmic reticulum membrane</location>
        <topology evidence="2">Multi-pass membrane protein</topology>
    </subcellularLocation>
</comment>
<evidence type="ECO:0000256" key="12">
    <source>
        <dbReference type="ARBA" id="ARBA00023136"/>
    </source>
</evidence>
<proteinExistence type="inferred from homology"/>
<sequence length="631" mass="71502">MVCCLYIRWWLPAPMPHKKEYGIHFSEHNSLRTLHKLTSFGPHPSGSLEGQQVVLFLQDTVRSIVQSKLLGFSYKLEISVGDGMVDESVLRVYRNVTNLMLRLYRPSSVPSRPSQALLLSSHWDSALDSPGASDDGVGVVVMIEILRNLVDYPTLFLKSKLDLIFLWCGSEELGLLGSDVFLTHPWSKDVVSFINIEAVGAGGPEYIFQIGNNWMTEAYASSVLYPRATSLGQDFFEKKLIIGNTDYVNYKKLTENGIDMAFIENGYVYHTYRDTIQEIVPGTIQHVGDNVLSLVIYIIQNPPTKVDKIRSMYYDIFHFTVFSVPLPMGILLGWTLCLIGLSHLLIVSKLRLYPLLKILIQALTFLLGFMSSVIFSCAISHIFHLVSPIGNRTWFSKPELALVFFLPGSTLGFLFIFSISSKIMKKMGIVNDNLHNGLLAFYILVSAPILWLEMASSFYPIIFVINILLSFHLSNLFSSYLHLQEVKMWWNLFLLFMLPSNILFTDQTISLIVCYLPMMAKISNDLVHLVMALFTGTFFFFGFLPTLAYVWQHNLLKRCSKGAALILVMSIVLMLIIFPFSLHYPIRAVAYHKVEMEAQEITKNSILFSPIGNPTTRNPSLVFNEVELGFI</sequence>
<dbReference type="Pfam" id="PF04389">
    <property type="entry name" value="Peptidase_M28"/>
    <property type="match status" value="1"/>
</dbReference>
<feature type="transmembrane region" description="Helical" evidence="14">
    <location>
        <begin position="326"/>
        <end position="346"/>
    </location>
</feature>
<feature type="transmembrane region" description="Helical" evidence="14">
    <location>
        <begin position="458"/>
        <end position="477"/>
    </location>
</feature>
<evidence type="ECO:0000256" key="13">
    <source>
        <dbReference type="ARBA" id="ARBA00023180"/>
    </source>
</evidence>
<keyword evidence="5 14" id="KW-0812">Transmembrane</keyword>
<reference evidence="16" key="1">
    <citation type="journal article" date="2020" name="J. Eukaryot. Microbiol.">
        <title>De novo Sequencing, Assembly and Annotation of the Transcriptome for the Free-Living Testate Amoeba Arcella intermedia.</title>
        <authorList>
            <person name="Ribeiro G.M."/>
            <person name="Porfirio-Sousa A.L."/>
            <person name="Maurer-Alcala X.X."/>
            <person name="Katz L.A."/>
            <person name="Lahr D.J.G."/>
        </authorList>
    </citation>
    <scope>NUCLEOTIDE SEQUENCE</scope>
</reference>
<keyword evidence="6" id="KW-0479">Metal-binding</keyword>
<dbReference type="PANTHER" id="PTHR12147">
    <property type="entry name" value="METALLOPEPTIDASE M28 FAMILY MEMBER"/>
    <property type="match status" value="1"/>
</dbReference>
<accession>A0A6B2KZW4</accession>
<dbReference type="GO" id="GO:0006508">
    <property type="term" value="P:proteolysis"/>
    <property type="evidence" value="ECO:0007669"/>
    <property type="project" value="UniProtKB-KW"/>
</dbReference>
<dbReference type="GO" id="GO:0008235">
    <property type="term" value="F:metalloexopeptidase activity"/>
    <property type="evidence" value="ECO:0007669"/>
    <property type="project" value="InterPro"/>
</dbReference>
<evidence type="ECO:0000256" key="10">
    <source>
        <dbReference type="ARBA" id="ARBA00022989"/>
    </source>
</evidence>
<evidence type="ECO:0000256" key="1">
    <source>
        <dbReference type="ARBA" id="ARBA00001947"/>
    </source>
</evidence>
<dbReference type="SUPFAM" id="SSF53187">
    <property type="entry name" value="Zn-dependent exopeptidases"/>
    <property type="match status" value="1"/>
</dbReference>
<dbReference type="AlphaFoldDB" id="A0A6B2KZW4"/>
<evidence type="ECO:0000256" key="4">
    <source>
        <dbReference type="ARBA" id="ARBA00022670"/>
    </source>
</evidence>
<keyword evidence="10 14" id="KW-1133">Transmembrane helix</keyword>
<feature type="domain" description="Peptidase M28" evidence="15">
    <location>
        <begin position="111"/>
        <end position="294"/>
    </location>
</feature>
<evidence type="ECO:0000256" key="14">
    <source>
        <dbReference type="SAM" id="Phobius"/>
    </source>
</evidence>
<keyword evidence="11" id="KW-0482">Metalloprotease</keyword>
<evidence type="ECO:0000256" key="2">
    <source>
        <dbReference type="ARBA" id="ARBA00004477"/>
    </source>
</evidence>
<evidence type="ECO:0000256" key="7">
    <source>
        <dbReference type="ARBA" id="ARBA00022801"/>
    </source>
</evidence>
<feature type="transmembrane region" description="Helical" evidence="14">
    <location>
        <begin position="563"/>
        <end position="586"/>
    </location>
</feature>
<feature type="transmembrane region" description="Helical" evidence="14">
    <location>
        <begin position="489"/>
        <end position="518"/>
    </location>
</feature>
<comment type="cofactor">
    <cofactor evidence="1">
        <name>Zn(2+)</name>
        <dbReference type="ChEBI" id="CHEBI:29105"/>
    </cofactor>
</comment>
<dbReference type="Gene3D" id="3.40.630.10">
    <property type="entry name" value="Zn peptidases"/>
    <property type="match status" value="1"/>
</dbReference>
<evidence type="ECO:0000313" key="16">
    <source>
        <dbReference type="EMBL" id="NDV30187.1"/>
    </source>
</evidence>
<feature type="transmembrane region" description="Helical" evidence="14">
    <location>
        <begin position="402"/>
        <end position="421"/>
    </location>
</feature>
<name>A0A6B2KZW4_9EUKA</name>
<keyword evidence="9" id="KW-0862">Zinc</keyword>
<feature type="transmembrane region" description="Helical" evidence="14">
    <location>
        <begin position="530"/>
        <end position="551"/>
    </location>
</feature>
<organism evidence="16">
    <name type="scientific">Arcella intermedia</name>
    <dbReference type="NCBI Taxonomy" id="1963864"/>
    <lineage>
        <taxon>Eukaryota</taxon>
        <taxon>Amoebozoa</taxon>
        <taxon>Tubulinea</taxon>
        <taxon>Elardia</taxon>
        <taxon>Arcellinida</taxon>
        <taxon>Sphaerothecina</taxon>
        <taxon>Arcellidae</taxon>
        <taxon>Arcella</taxon>
    </lineage>
</organism>
<protein>
    <recommendedName>
        <fullName evidence="15">Peptidase M28 domain-containing protein</fullName>
    </recommendedName>
</protein>
<feature type="transmembrane region" description="Helical" evidence="14">
    <location>
        <begin position="433"/>
        <end position="452"/>
    </location>
</feature>
<dbReference type="InterPro" id="IPR045175">
    <property type="entry name" value="M28_fam"/>
</dbReference>
<dbReference type="EMBL" id="GIBP01001218">
    <property type="protein sequence ID" value="NDV30187.1"/>
    <property type="molecule type" value="Transcribed_RNA"/>
</dbReference>
<keyword evidence="12 14" id="KW-0472">Membrane</keyword>
<comment type="similarity">
    <text evidence="3">Belongs to the peptidase M28 family. M28B subfamily.</text>
</comment>
<dbReference type="PANTHER" id="PTHR12147:SF26">
    <property type="entry name" value="PEPTIDASE M28 DOMAIN-CONTAINING PROTEIN"/>
    <property type="match status" value="1"/>
</dbReference>
<evidence type="ECO:0000256" key="8">
    <source>
        <dbReference type="ARBA" id="ARBA00022824"/>
    </source>
</evidence>
<feature type="transmembrane region" description="Helical" evidence="14">
    <location>
        <begin position="358"/>
        <end position="382"/>
    </location>
</feature>
<keyword evidence="7" id="KW-0378">Hydrolase</keyword>